<accession>A0A948TPA1</accession>
<evidence type="ECO:0000313" key="5">
    <source>
        <dbReference type="Proteomes" id="UP000784286"/>
    </source>
</evidence>
<keyword evidence="2" id="KW-0732">Signal</keyword>
<dbReference type="EMBL" id="JAHLFJ010000084">
    <property type="protein sequence ID" value="MBU3856810.1"/>
    <property type="molecule type" value="Genomic_DNA"/>
</dbReference>
<dbReference type="InterPro" id="IPR052940">
    <property type="entry name" value="Carb_Esterase_6"/>
</dbReference>
<reference evidence="4" key="1">
    <citation type="journal article" date="2021" name="PeerJ">
        <title>Extensive microbial diversity within the chicken gut microbiome revealed by metagenomics and culture.</title>
        <authorList>
            <person name="Gilroy R."/>
            <person name="Ravi A."/>
            <person name="Getino M."/>
            <person name="Pursley I."/>
            <person name="Horton D.L."/>
            <person name="Alikhan N.F."/>
            <person name="Baker D."/>
            <person name="Gharbi K."/>
            <person name="Hall N."/>
            <person name="Watson M."/>
            <person name="Adriaenssens E.M."/>
            <person name="Foster-Nyarko E."/>
            <person name="Jarju S."/>
            <person name="Secka A."/>
            <person name="Antonio M."/>
            <person name="Oren A."/>
            <person name="Chaudhuri R.R."/>
            <person name="La Ragione R."/>
            <person name="Hildebrand F."/>
            <person name="Pallen M.J."/>
        </authorList>
    </citation>
    <scope>NUCLEOTIDE SEQUENCE</scope>
    <source>
        <strain evidence="4">8470</strain>
    </source>
</reference>
<dbReference type="SUPFAM" id="SSF52266">
    <property type="entry name" value="SGNH hydrolase"/>
    <property type="match status" value="1"/>
</dbReference>
<dbReference type="InterPro" id="IPR005181">
    <property type="entry name" value="SASA"/>
</dbReference>
<feature type="chain" id="PRO_5037370526" evidence="2">
    <location>
        <begin position="24"/>
        <end position="706"/>
    </location>
</feature>
<dbReference type="AlphaFoldDB" id="A0A948TPA1"/>
<name>A0A948TPA1_9BACT</name>
<evidence type="ECO:0000259" key="3">
    <source>
        <dbReference type="Pfam" id="PF03629"/>
    </source>
</evidence>
<dbReference type="Gene3D" id="3.40.50.1110">
    <property type="entry name" value="SGNH hydrolase"/>
    <property type="match status" value="1"/>
</dbReference>
<keyword evidence="1" id="KW-0378">Hydrolase</keyword>
<dbReference type="Proteomes" id="UP000784286">
    <property type="component" value="Unassembled WGS sequence"/>
</dbReference>
<feature type="signal peptide" evidence="2">
    <location>
        <begin position="1"/>
        <end position="23"/>
    </location>
</feature>
<evidence type="ECO:0000256" key="2">
    <source>
        <dbReference type="SAM" id="SignalP"/>
    </source>
</evidence>
<dbReference type="InterPro" id="IPR036514">
    <property type="entry name" value="SGNH_hydro_sf"/>
</dbReference>
<reference evidence="4" key="2">
    <citation type="submission" date="2021-04" db="EMBL/GenBank/DDBJ databases">
        <authorList>
            <person name="Gilroy R."/>
        </authorList>
    </citation>
    <scope>NUCLEOTIDE SEQUENCE</scope>
    <source>
        <strain evidence="4">8470</strain>
    </source>
</reference>
<gene>
    <name evidence="4" type="ORF">H9928_09720</name>
</gene>
<evidence type="ECO:0000256" key="1">
    <source>
        <dbReference type="ARBA" id="ARBA00022801"/>
    </source>
</evidence>
<dbReference type="PANTHER" id="PTHR31988:SF19">
    <property type="entry name" value="9-O-ACETYL-N-ACETYLNEURAMINIC ACID DEACETYLASE-RELATED"/>
    <property type="match status" value="1"/>
</dbReference>
<dbReference type="Pfam" id="PF03629">
    <property type="entry name" value="SASA"/>
    <property type="match status" value="1"/>
</dbReference>
<protein>
    <submittedName>
        <fullName evidence="4">Sialate O-acetylesterase</fullName>
    </submittedName>
</protein>
<organism evidence="4 5">
    <name type="scientific">Candidatus Phocaeicola excrementipullorum</name>
    <dbReference type="NCBI Taxonomy" id="2838731"/>
    <lineage>
        <taxon>Bacteria</taxon>
        <taxon>Pseudomonadati</taxon>
        <taxon>Bacteroidota</taxon>
        <taxon>Bacteroidia</taxon>
        <taxon>Bacteroidales</taxon>
        <taxon>Bacteroidaceae</taxon>
        <taxon>Phocaeicola</taxon>
    </lineage>
</organism>
<proteinExistence type="predicted"/>
<sequence length="706" mass="78948">MKTKLIRLLCVCLIAVSALQTTGAQTALAPVRWERLNTELLADPLADRTIQLFRQGLKYPVNDWYNKVKGYGSQTGKYLDFKGNTEHYIRPVSHVAFSLAVALRFHVYDEAVTGVPVSEAKAIAVRLIQSLAYRHKACIGEEKGWGKQWQSAWWASQAAFAAWLLWDELDDETRSQVCSMTVYEADRFLDYKIPYYKDKAGKVIYKGDSKSEENAWNSDMLVLASLMFPEHPNAPVWHRRAVGLQLSAYASPSDIHSGKTVNGICLKDFLNGSNMEENGTVVNHGIVHVDYTVAFMQNAINVLPYVLAGKQAMEVSLFNGDRIYNALNNQQFDGHTMYVRGKNGEATHEIYFPEGNDWGTSKQVNCWLMDVIAHCFGLDKGMKPSAADWMKVREDEMLRMQGRNSNGTYYQGKEDLFPSREEFLLAEIAFGYLFLWADNSRLLQLSNAACRMPSDCADAAVLSPSEEMDIYLCIGQSNMAGRAPVPADMQDDTLENVWLMNGEGGFEPARLPLNAYSNIRKDLSMQQLGPAWTFAQCVAQKGHQVGLVVNARGGSSIQQWEKGQKLYEATVERLKQALRSGKLKAILWHQGESNCSGPDRIAPEEYEKRLIALMENLRNEAGDAHVPVIIGQLGQWKWAGRNDIKAYNRMLESVPGKLPESACVSSDGLEPAFPGTEDPHFGAEAQLEFGKRYAAALEKIRAHAGR</sequence>
<evidence type="ECO:0000313" key="4">
    <source>
        <dbReference type="EMBL" id="MBU3856810.1"/>
    </source>
</evidence>
<comment type="caution">
    <text evidence="4">The sequence shown here is derived from an EMBL/GenBank/DDBJ whole genome shotgun (WGS) entry which is preliminary data.</text>
</comment>
<feature type="domain" description="Sialate O-acetylesterase" evidence="3">
    <location>
        <begin position="468"/>
        <end position="697"/>
    </location>
</feature>
<dbReference type="GO" id="GO:0016788">
    <property type="term" value="F:hydrolase activity, acting on ester bonds"/>
    <property type="evidence" value="ECO:0007669"/>
    <property type="project" value="UniProtKB-ARBA"/>
</dbReference>
<dbReference type="PANTHER" id="PTHR31988">
    <property type="entry name" value="ESTERASE, PUTATIVE (DUF303)-RELATED"/>
    <property type="match status" value="1"/>
</dbReference>